<evidence type="ECO:0000313" key="10">
    <source>
        <dbReference type="Proteomes" id="UP000054845"/>
    </source>
</evidence>
<name>A0A0P1BDD3_9BASI</name>
<feature type="domain" description="Peroxin/Ferlin" evidence="8">
    <location>
        <begin position="636"/>
        <end position="669"/>
    </location>
</feature>
<feature type="region of interest" description="Disordered" evidence="5">
    <location>
        <begin position="42"/>
        <end position="76"/>
    </location>
</feature>
<feature type="transmembrane region" description="Helical" evidence="6">
    <location>
        <begin position="260"/>
        <end position="280"/>
    </location>
</feature>
<dbReference type="PANTHER" id="PTHR31679:SF2">
    <property type="entry name" value="PEROXISOMAL MEMBRANE PROTEIN PEX30-RELATED"/>
    <property type="match status" value="1"/>
</dbReference>
<proteinExistence type="predicted"/>
<evidence type="ECO:0000256" key="4">
    <source>
        <dbReference type="ARBA" id="ARBA00023136"/>
    </source>
</evidence>
<dbReference type="GO" id="GO:0005778">
    <property type="term" value="C:peroxisomal membrane"/>
    <property type="evidence" value="ECO:0007669"/>
    <property type="project" value="UniProtKB-ARBA"/>
</dbReference>
<evidence type="ECO:0000313" key="9">
    <source>
        <dbReference type="EMBL" id="CEH13772.1"/>
    </source>
</evidence>
<evidence type="ECO:0000259" key="7">
    <source>
        <dbReference type="SMART" id="SM00693"/>
    </source>
</evidence>
<dbReference type="InterPro" id="IPR010482">
    <property type="entry name" value="TECPR1-like_DysF"/>
</dbReference>
<evidence type="ECO:0000259" key="8">
    <source>
        <dbReference type="SMART" id="SM00694"/>
    </source>
</evidence>
<dbReference type="STRING" id="401625.A0A0P1BDD3"/>
<reference evidence="9 10" key="1">
    <citation type="submission" date="2014-09" db="EMBL/GenBank/DDBJ databases">
        <authorList>
            <person name="Magalhaes I.L.F."/>
            <person name="Oliveira U."/>
            <person name="Santos F.R."/>
            <person name="Vidigal T.H.D.A."/>
            <person name="Brescovit A.D."/>
            <person name="Santos A.J."/>
        </authorList>
    </citation>
    <scope>NUCLEOTIDE SEQUENCE [LARGE SCALE GENOMIC DNA]</scope>
</reference>
<dbReference type="EMBL" id="CCYA01000230">
    <property type="protein sequence ID" value="CEH13772.1"/>
    <property type="molecule type" value="Genomic_DNA"/>
</dbReference>
<feature type="transmembrane region" description="Helical" evidence="6">
    <location>
        <begin position="181"/>
        <end position="199"/>
    </location>
</feature>
<dbReference type="InterPro" id="IPR052646">
    <property type="entry name" value="Peroxisomal_PEX28-32"/>
</dbReference>
<protein>
    <submittedName>
        <fullName evidence="9">PEROXISOMAL MEMBRANE PROTEIN PEX30-RELATED</fullName>
    </submittedName>
</protein>
<evidence type="ECO:0000256" key="6">
    <source>
        <dbReference type="SAM" id="Phobius"/>
    </source>
</evidence>
<feature type="domain" description="Peroxin/Ferlin" evidence="7">
    <location>
        <begin position="498"/>
        <end position="581"/>
    </location>
</feature>
<dbReference type="GO" id="GO:0012505">
    <property type="term" value="C:endomembrane system"/>
    <property type="evidence" value="ECO:0007669"/>
    <property type="project" value="UniProtKB-SubCell"/>
</dbReference>
<accession>A0A0P1BDD3</accession>
<dbReference type="PANTHER" id="PTHR31679">
    <property type="entry name" value="PEROXISOMAL MEMBRANE PROTEIN PEX30-RELATED"/>
    <property type="match status" value="1"/>
</dbReference>
<sequence length="755" mass="80591">MAALDLPLNDAYLSALHETRNLRKAEARRLAALRAAGDIGEAGTDQIDMSNSNPSSPKLGDDRSEAEAKAEGKGEALANQTGAEAGLIGGSTAAARGGAAGLAIAAASPGDLSISDTSVLAGVPTPLLRLLVLLSPAITTLAELVRLATWTGGPGTGSHSVLLVLSWWGVCLYGYEVLRYAPQLVLLSVIGFAGLRAAVRGELGAQKKRTLPVTSSSLNVVLADLSELADFLSTVSGQAVTPFLSLLSWRSGNSANTRRLAIFLIITWPAWLICFSPGLWDAFNLPRIGLQLGQRVTHASSTVASRVWPHAVRSAIAIEAQVSSRVSGQALVYFIKFKEAFLAALVYYRLHVRPTILHVGENLHLPLLAPKQGAHSVSALALLPPWPLFALSLRHALLTIGTIALTWCAPWAALIRHALWRSATIRRSVLGLLRILSGEPRRAFVSGRVAYTGRSSSEHAVGGDDSKDELSVPSFFAAPRIGSAKSAKVNLDVTRHEDVEYQFTIFENQRWWVGLDWTAALLPQERPAWSDESNSPVSPPSSFSLPPARVTLKASPTSSNPAAYVRRLVKWQWIDPEWTVAGRDPLPGSGDFGGSASDEGALSGLRAGRRTSNASSGDRASDLPFDLALLDVDADGWQYGDNAWEKMSRKNQMGRYTRRRRWVRRAVLVELVERNYTPTAAEKTQVGASGGVIDVSPGYLPVSAGGTGTSLASSSSSGALARIDESKEIDQSDDALISPTSPRGDLKQRLARAAA</sequence>
<dbReference type="SMART" id="SM00693">
    <property type="entry name" value="DysFN"/>
    <property type="match status" value="1"/>
</dbReference>
<organism evidence="9 10">
    <name type="scientific">Ceraceosorus bombacis</name>
    <dbReference type="NCBI Taxonomy" id="401625"/>
    <lineage>
        <taxon>Eukaryota</taxon>
        <taxon>Fungi</taxon>
        <taxon>Dikarya</taxon>
        <taxon>Basidiomycota</taxon>
        <taxon>Ustilaginomycotina</taxon>
        <taxon>Exobasidiomycetes</taxon>
        <taxon>Ceraceosorales</taxon>
        <taxon>Ceraceosoraceae</taxon>
        <taxon>Ceraceosorus</taxon>
    </lineage>
</organism>
<keyword evidence="2 6" id="KW-0812">Transmembrane</keyword>
<dbReference type="AlphaFoldDB" id="A0A0P1BDD3"/>
<dbReference type="InterPro" id="IPR006614">
    <property type="entry name" value="Peroxin/Ferlin"/>
</dbReference>
<evidence type="ECO:0000256" key="1">
    <source>
        <dbReference type="ARBA" id="ARBA00004127"/>
    </source>
</evidence>
<keyword evidence="4 6" id="KW-0472">Membrane</keyword>
<feature type="region of interest" description="Disordered" evidence="5">
    <location>
        <begin position="585"/>
        <end position="619"/>
    </location>
</feature>
<dbReference type="Proteomes" id="UP000054845">
    <property type="component" value="Unassembled WGS sequence"/>
</dbReference>
<feature type="compositionally biased region" description="Low complexity" evidence="5">
    <location>
        <begin position="709"/>
        <end position="721"/>
    </location>
</feature>
<keyword evidence="10" id="KW-1185">Reference proteome</keyword>
<dbReference type="Pfam" id="PF06398">
    <property type="entry name" value="Pex24p"/>
    <property type="match status" value="1"/>
</dbReference>
<feature type="compositionally biased region" description="Polar residues" evidence="5">
    <location>
        <begin position="47"/>
        <end position="56"/>
    </location>
</feature>
<evidence type="ECO:0000256" key="3">
    <source>
        <dbReference type="ARBA" id="ARBA00022989"/>
    </source>
</evidence>
<evidence type="ECO:0000256" key="2">
    <source>
        <dbReference type="ARBA" id="ARBA00022692"/>
    </source>
</evidence>
<feature type="compositionally biased region" description="Basic and acidic residues" evidence="5">
    <location>
        <begin position="59"/>
        <end position="74"/>
    </location>
</feature>
<dbReference type="OrthoDB" id="5586090at2759"/>
<comment type="subcellular location">
    <subcellularLocation>
        <location evidence="1">Endomembrane system</location>
        <topology evidence="1">Multi-pass membrane protein</topology>
    </subcellularLocation>
</comment>
<evidence type="ECO:0000256" key="5">
    <source>
        <dbReference type="SAM" id="MobiDB-lite"/>
    </source>
</evidence>
<keyword evidence="3 6" id="KW-1133">Transmembrane helix</keyword>
<dbReference type="SMART" id="SM00694">
    <property type="entry name" value="DysFC"/>
    <property type="match status" value="1"/>
</dbReference>
<dbReference type="GO" id="GO:0007031">
    <property type="term" value="P:peroxisome organization"/>
    <property type="evidence" value="ECO:0007669"/>
    <property type="project" value="TreeGrafter"/>
</dbReference>
<feature type="region of interest" description="Disordered" evidence="5">
    <location>
        <begin position="707"/>
        <end position="755"/>
    </location>
</feature>